<dbReference type="AlphaFoldDB" id="A0AAW0LQ27"/>
<dbReference type="Pfam" id="PF01842">
    <property type="entry name" value="ACT"/>
    <property type="match status" value="3"/>
</dbReference>
<dbReference type="EMBL" id="PKMF04000067">
    <property type="protein sequence ID" value="KAK7853222.1"/>
    <property type="molecule type" value="Genomic_DNA"/>
</dbReference>
<feature type="domain" description="ACT" evidence="3">
    <location>
        <begin position="134"/>
        <end position="209"/>
    </location>
</feature>
<keyword evidence="5" id="KW-1185">Reference proteome</keyword>
<reference evidence="4 5" key="1">
    <citation type="journal article" date="2018" name="Sci. Data">
        <title>The draft genome sequence of cork oak.</title>
        <authorList>
            <person name="Ramos A.M."/>
            <person name="Usie A."/>
            <person name="Barbosa P."/>
            <person name="Barros P.M."/>
            <person name="Capote T."/>
            <person name="Chaves I."/>
            <person name="Simoes F."/>
            <person name="Abreu I."/>
            <person name="Carrasquinho I."/>
            <person name="Faro C."/>
            <person name="Guimaraes J.B."/>
            <person name="Mendonca D."/>
            <person name="Nobrega F."/>
            <person name="Rodrigues L."/>
            <person name="Saibo N.J.M."/>
            <person name="Varela M.C."/>
            <person name="Egas C."/>
            <person name="Matos J."/>
            <person name="Miguel C.M."/>
            <person name="Oliveira M.M."/>
            <person name="Ricardo C.P."/>
            <person name="Goncalves S."/>
        </authorList>
    </citation>
    <scope>NUCLEOTIDE SEQUENCE [LARGE SCALE GENOMIC DNA]</scope>
    <source>
        <strain evidence="5">cv. HL8</strain>
    </source>
</reference>
<keyword evidence="1 2" id="KW-0677">Repeat</keyword>
<dbReference type="Gene3D" id="3.30.70.260">
    <property type="match status" value="1"/>
</dbReference>
<organism evidence="4 5">
    <name type="scientific">Quercus suber</name>
    <name type="common">Cork oak</name>
    <dbReference type="NCBI Taxonomy" id="58331"/>
    <lineage>
        <taxon>Eukaryota</taxon>
        <taxon>Viridiplantae</taxon>
        <taxon>Streptophyta</taxon>
        <taxon>Embryophyta</taxon>
        <taxon>Tracheophyta</taxon>
        <taxon>Spermatophyta</taxon>
        <taxon>Magnoliopsida</taxon>
        <taxon>eudicotyledons</taxon>
        <taxon>Gunneridae</taxon>
        <taxon>Pentapetalae</taxon>
        <taxon>rosids</taxon>
        <taxon>fabids</taxon>
        <taxon>Fagales</taxon>
        <taxon>Fagaceae</taxon>
        <taxon>Quercus</taxon>
    </lineage>
</organism>
<evidence type="ECO:0000256" key="2">
    <source>
        <dbReference type="RuleBase" id="RU369043"/>
    </source>
</evidence>
<sequence>MAEPIVVSILILHKKGFVIFRFLEFSEQPPNIDAETLRMIFCKIDDYTTRFQMLEAQTEVPHLIPSTIVNISMQSSRVEGNMFGVFDPRVIEMWSEIEGDLGLLTMDDVYAKFISRMNPTRVVIDNESCEHATIIEVVSANRHGLLLEVVQVLTDLNLIITKAYISSDGGWFMDVFNVTDCDGNKIRDEGFLNYIQKTLETDTLRGLNGVMPCKEHTSIELTSTDRPGLLSEVFAVLTNLRCNVVNSEIWTHNSRAAAVIYVTDQETGGAIENPKQLSMMNELLCNVLKVNSNFKTPRLTISSSGIMHTQRRLHQMMFADRDFERLEGVKHSSRNHVCVLDCNDRDYTVVTVRSKDRPKLLFDTLCSLADMQYVVFHGTVITERMEAYQTFVIIVVSLQEYYIRHMDGLPELELELCTDDRLGLLSDITRIFRENGLCIKQAEISTRGGKAKDTFFVTDVYGKHVDPKIIGLIKQQIGQNILQVKGNLNTSPKLPQETARSFLFTNLFRSLSSQNFGLIRSYP</sequence>
<dbReference type="InterPro" id="IPR045865">
    <property type="entry name" value="ACT-like_dom_sf"/>
</dbReference>
<dbReference type="PROSITE" id="PS51671">
    <property type="entry name" value="ACT"/>
    <property type="match status" value="3"/>
</dbReference>
<proteinExistence type="predicted"/>
<dbReference type="PANTHER" id="PTHR31096:SF40">
    <property type="entry name" value="ACT DOMAIN-CONTAINING PROTEIN ACR"/>
    <property type="match status" value="1"/>
</dbReference>
<comment type="caution">
    <text evidence="4">The sequence shown here is derived from an EMBL/GenBank/DDBJ whole genome shotgun (WGS) entry which is preliminary data.</text>
</comment>
<evidence type="ECO:0000313" key="4">
    <source>
        <dbReference type="EMBL" id="KAK7853222.1"/>
    </source>
</evidence>
<dbReference type="Proteomes" id="UP000237347">
    <property type="component" value="Unassembled WGS sequence"/>
</dbReference>
<evidence type="ECO:0000313" key="5">
    <source>
        <dbReference type="Proteomes" id="UP000237347"/>
    </source>
</evidence>
<name>A0AAW0LQ27_QUESU</name>
<dbReference type="GO" id="GO:0016597">
    <property type="term" value="F:amino acid binding"/>
    <property type="evidence" value="ECO:0007669"/>
    <property type="project" value="UniProtKB-UniRule"/>
</dbReference>
<feature type="domain" description="ACT" evidence="3">
    <location>
        <begin position="413"/>
        <end position="492"/>
    </location>
</feature>
<dbReference type="PANTHER" id="PTHR31096">
    <property type="entry name" value="ACT DOMAIN-CONTAINING PROTEIN ACR4-RELATED"/>
    <property type="match status" value="1"/>
</dbReference>
<evidence type="ECO:0000259" key="3">
    <source>
        <dbReference type="PROSITE" id="PS51671"/>
    </source>
</evidence>
<gene>
    <name evidence="4" type="primary">ACR4_0</name>
    <name evidence="4" type="ORF">CFP56_036437</name>
</gene>
<comment type="function">
    <text evidence="2">Binds amino acids.</text>
</comment>
<dbReference type="SUPFAM" id="SSF55021">
    <property type="entry name" value="ACT-like"/>
    <property type="match status" value="3"/>
</dbReference>
<dbReference type="InterPro" id="IPR002912">
    <property type="entry name" value="ACT_dom"/>
</dbReference>
<dbReference type="InterPro" id="IPR040217">
    <property type="entry name" value="ACR1-12"/>
</dbReference>
<accession>A0AAW0LQ27</accession>
<evidence type="ECO:0000256" key="1">
    <source>
        <dbReference type="ARBA" id="ARBA00022737"/>
    </source>
</evidence>
<feature type="domain" description="ACT" evidence="3">
    <location>
        <begin position="218"/>
        <end position="302"/>
    </location>
</feature>
<protein>
    <recommendedName>
        <fullName evidence="2">ACT domain-containing protein ACR</fullName>
    </recommendedName>
    <alternativeName>
        <fullName evidence="2">Protein ACT DOMAIN REPEATS</fullName>
    </alternativeName>
</protein>